<name>A0A4Y2LJE6_ARAVE</name>
<accession>A0A4Y2LJE6</accession>
<reference evidence="1 2" key="1">
    <citation type="journal article" date="2019" name="Sci. Rep.">
        <title>Orb-weaving spider Araneus ventricosus genome elucidates the spidroin gene catalogue.</title>
        <authorList>
            <person name="Kono N."/>
            <person name="Nakamura H."/>
            <person name="Ohtoshi R."/>
            <person name="Moran D.A.P."/>
            <person name="Shinohara A."/>
            <person name="Yoshida Y."/>
            <person name="Fujiwara M."/>
            <person name="Mori M."/>
            <person name="Tomita M."/>
            <person name="Arakawa K."/>
        </authorList>
    </citation>
    <scope>NUCLEOTIDE SEQUENCE [LARGE SCALE GENOMIC DNA]</scope>
</reference>
<evidence type="ECO:0000313" key="1">
    <source>
        <dbReference type="EMBL" id="GBN14103.1"/>
    </source>
</evidence>
<sequence length="235" mass="26493">MDGPNVNLKVLEMMMTEEMKNKLNTSLLNVGTCGLHVMRSEGGCSAAFAEVEEAASAADWLFKDSPAHTEDFASLKPDDAEGYQRWLRMEAYISITMTMVYPVYLLERQTCGKPITPGRKISCDFEISASFSSSIEAIAIHTYKHGQPLAEPEARQFSPPYDDSRGRFIQINAPNLLNQHREFPLLFDDQIRDGTDVFSATTFVRLQPCSDALKFKWEADISHDIMAELRMIVLK</sequence>
<evidence type="ECO:0000313" key="2">
    <source>
        <dbReference type="Proteomes" id="UP000499080"/>
    </source>
</evidence>
<protein>
    <submittedName>
        <fullName evidence="1">Uncharacterized protein</fullName>
    </submittedName>
</protein>
<dbReference type="AlphaFoldDB" id="A0A4Y2LJE6"/>
<keyword evidence="2" id="KW-1185">Reference proteome</keyword>
<gene>
    <name evidence="1" type="ORF">AVEN_122369_1</name>
</gene>
<proteinExistence type="predicted"/>
<organism evidence="1 2">
    <name type="scientific">Araneus ventricosus</name>
    <name type="common">Orbweaver spider</name>
    <name type="synonym">Epeira ventricosa</name>
    <dbReference type="NCBI Taxonomy" id="182803"/>
    <lineage>
        <taxon>Eukaryota</taxon>
        <taxon>Metazoa</taxon>
        <taxon>Ecdysozoa</taxon>
        <taxon>Arthropoda</taxon>
        <taxon>Chelicerata</taxon>
        <taxon>Arachnida</taxon>
        <taxon>Araneae</taxon>
        <taxon>Araneomorphae</taxon>
        <taxon>Entelegynae</taxon>
        <taxon>Araneoidea</taxon>
        <taxon>Araneidae</taxon>
        <taxon>Araneus</taxon>
    </lineage>
</organism>
<dbReference type="OrthoDB" id="6774129at2759"/>
<dbReference type="Proteomes" id="UP000499080">
    <property type="component" value="Unassembled WGS sequence"/>
</dbReference>
<comment type="caution">
    <text evidence="1">The sequence shown here is derived from an EMBL/GenBank/DDBJ whole genome shotgun (WGS) entry which is preliminary data.</text>
</comment>
<dbReference type="EMBL" id="BGPR01005865">
    <property type="protein sequence ID" value="GBN14103.1"/>
    <property type="molecule type" value="Genomic_DNA"/>
</dbReference>